<dbReference type="InterPro" id="IPR032675">
    <property type="entry name" value="LRR_dom_sf"/>
</dbReference>
<feature type="transmembrane region" description="Helical" evidence="2">
    <location>
        <begin position="450"/>
        <end position="470"/>
    </location>
</feature>
<accession>A0ABQ7JLH0</accession>
<organism evidence="3 4">
    <name type="scientific">Linnemannia gamsii</name>
    <dbReference type="NCBI Taxonomy" id="64522"/>
    <lineage>
        <taxon>Eukaryota</taxon>
        <taxon>Fungi</taxon>
        <taxon>Fungi incertae sedis</taxon>
        <taxon>Mucoromycota</taxon>
        <taxon>Mortierellomycotina</taxon>
        <taxon>Mortierellomycetes</taxon>
        <taxon>Mortierellales</taxon>
        <taxon>Mortierellaceae</taxon>
        <taxon>Linnemannia</taxon>
    </lineage>
</organism>
<proteinExistence type="predicted"/>
<evidence type="ECO:0000313" key="4">
    <source>
        <dbReference type="Proteomes" id="UP001194696"/>
    </source>
</evidence>
<keyword evidence="2" id="KW-0812">Transmembrane</keyword>
<keyword evidence="4" id="KW-1185">Reference proteome</keyword>
<protein>
    <recommendedName>
        <fullName evidence="5">F-box domain-containing protein</fullName>
    </recommendedName>
</protein>
<dbReference type="Proteomes" id="UP001194696">
    <property type="component" value="Unassembled WGS sequence"/>
</dbReference>
<name>A0ABQ7JLH0_9FUNG</name>
<evidence type="ECO:0000313" key="3">
    <source>
        <dbReference type="EMBL" id="KAG0279222.1"/>
    </source>
</evidence>
<keyword evidence="2" id="KW-1133">Transmembrane helix</keyword>
<evidence type="ECO:0008006" key="5">
    <source>
        <dbReference type="Google" id="ProtNLM"/>
    </source>
</evidence>
<evidence type="ECO:0000256" key="1">
    <source>
        <dbReference type="SAM" id="MobiDB-lite"/>
    </source>
</evidence>
<dbReference type="SUPFAM" id="SSF81383">
    <property type="entry name" value="F-box domain"/>
    <property type="match status" value="1"/>
</dbReference>
<sequence length="494" mass="56005">MAMDIRNHNYNRDTLKRTSSALTPCDRVLGLPELQELIFSFVGSFSIAESKKCTLVCRRWRSHLAPSIWKSVTMGSNAIKGIAVLRKEAGMLVHRLTITCATTALIKKIPKLFPNVTYLSLAIGLGSDGIGYSHLQRLFRQLQHSLTEVQFSLEVYIYDVSIIWKELLVNGHFQYPITDHDWRLVFDKCRFLRILDIVDYGHPTSSFETLISSLPHLQVLSMNFDRFNARNPSMFLLGLSESLEQHQAQYGTSHPLRCLEIAGWITRPDEYLMSVIAMRCSEIESFRICHGARCYHTPHLYPTVLRTADSSSSSLSPSTMWNTYGTAFGPDLKDTLVWLDIAAMCYFTYGQGIKFYEELQEFRRLRVLYILPAHLWILECIHRTRVNNSKSQRGVGESSSSSSGHHQQETRHGLPETDLCFLSIENLYISHGEGQIGFPVNMNYSMGAGLTMPMALLAIATMPSLCFFSLGNKAAPGLKATLQKRFRHIVFKGD</sequence>
<reference evidence="3 4" key="1">
    <citation type="journal article" date="2020" name="Fungal Divers.">
        <title>Resolving the Mortierellaceae phylogeny through synthesis of multi-gene phylogenetics and phylogenomics.</title>
        <authorList>
            <person name="Vandepol N."/>
            <person name="Liber J."/>
            <person name="Desiro A."/>
            <person name="Na H."/>
            <person name="Kennedy M."/>
            <person name="Barry K."/>
            <person name="Grigoriev I.V."/>
            <person name="Miller A.N."/>
            <person name="O'Donnell K."/>
            <person name="Stajich J.E."/>
            <person name="Bonito G."/>
        </authorList>
    </citation>
    <scope>NUCLEOTIDE SEQUENCE [LARGE SCALE GENOMIC DNA]</scope>
    <source>
        <strain evidence="3 4">AD045</strain>
    </source>
</reference>
<dbReference type="EMBL" id="JAAAIM010001363">
    <property type="protein sequence ID" value="KAG0279222.1"/>
    <property type="molecule type" value="Genomic_DNA"/>
</dbReference>
<feature type="region of interest" description="Disordered" evidence="1">
    <location>
        <begin position="389"/>
        <end position="412"/>
    </location>
</feature>
<evidence type="ECO:0000256" key="2">
    <source>
        <dbReference type="SAM" id="Phobius"/>
    </source>
</evidence>
<comment type="caution">
    <text evidence="3">The sequence shown here is derived from an EMBL/GenBank/DDBJ whole genome shotgun (WGS) entry which is preliminary data.</text>
</comment>
<gene>
    <name evidence="3" type="ORF">BGZ96_002022</name>
</gene>
<keyword evidence="2" id="KW-0472">Membrane</keyword>
<dbReference type="InterPro" id="IPR036047">
    <property type="entry name" value="F-box-like_dom_sf"/>
</dbReference>
<dbReference type="Gene3D" id="3.80.10.10">
    <property type="entry name" value="Ribonuclease Inhibitor"/>
    <property type="match status" value="1"/>
</dbReference>